<accession>T1HLX2</accession>
<dbReference type="InterPro" id="IPR013783">
    <property type="entry name" value="Ig-like_fold"/>
</dbReference>
<dbReference type="InterPro" id="IPR050779">
    <property type="entry name" value="Transglutaminase"/>
</dbReference>
<dbReference type="Gene3D" id="3.90.260.10">
    <property type="entry name" value="Transglutaminase-like"/>
    <property type="match status" value="1"/>
</dbReference>
<dbReference type="HOGENOM" id="CLU_354639_0_0_1"/>
<dbReference type="SUPFAM" id="SSF57903">
    <property type="entry name" value="FYVE/PHD zinc finger"/>
    <property type="match status" value="1"/>
</dbReference>
<name>T1HLX2_RHOPR</name>
<dbReference type="EMBL" id="ACPB03002590">
    <property type="status" value="NOT_ANNOTATED_CDS"/>
    <property type="molecule type" value="Genomic_DNA"/>
</dbReference>
<feature type="domain" description="Transglutaminase-like" evidence="5">
    <location>
        <begin position="562"/>
        <end position="656"/>
    </location>
</feature>
<sequence length="792" mass="91159">MLPICPECKSVIAYHDLVKCDGFCKRKFHQKCVSYVKTKWLCSGCYSQQNRDLDVRKNIYTPEGRKRRTNDFASPSMQEEIDVDNGQLDNVVTSTDNISRKLEEISREMGRLSSTMSVLRGENLRLKEDNRTLKLAINQLCIRPCDLDCMSPCAKREELSFVQRGENDERREMPSDDDNCIILESCHFRQRDQIYFSPKSGDTRPQDDMSYFPKTSHIRAHEEISSCTLESCQVREELDTCQKEICCHLPGKKWKSSQTQSTYTHCEPIESDGDNLQIICVDPCLYQNGCSHHTGMFDLMIKDDDPRLVARRGRPFVLELILNRPYNKETDVISFIFTHERLLNQLIYFVSFFITKVDENPSIGHKTLIVLPLNHNYTENKSENIWSANIDKSDGNSITVLINSHVNAIIGKWIMEIHSGAKRQRSCCYRYKYPIYILFNAWCKDDAVYMDGAESRKEYILTEVGSIWKGSLKQPQCSLWKYGQFDNNILDYCLMLLQKNSKLPITQCNDPIMVARAVASAVNNTDNNGIVYGNWSGDYYGGKNPSEWIGSPKILRKFYQTQKPVKYGHSSIIAGIATTVFRALGIPSRPVTCYKTAHDFGCSNTIDIYIDDEGEFTSRQGNKELIWMYHVWCEIWITRADLGARYDGWQIVDGTPVESNYIFRPYGPTPVVAVKNDEISKPYDVAYVCSEINADIVYWKFQGRNKSLKIIQTNSTEIGQAIFTKAIGDYEIVNLTDQYKHQSKKKEETLVMLKALESGNMNSRYSFNENFKDVLFQFNFDSSLDIGKSFRI</sequence>
<dbReference type="InterPro" id="IPR014756">
    <property type="entry name" value="Ig_E-set"/>
</dbReference>
<dbReference type="Pfam" id="PF00868">
    <property type="entry name" value="Transglut_N"/>
    <property type="match status" value="1"/>
</dbReference>
<keyword evidence="3" id="KW-0863">Zinc-finger</keyword>
<dbReference type="SUPFAM" id="SSF54001">
    <property type="entry name" value="Cysteine proteinases"/>
    <property type="match status" value="1"/>
</dbReference>
<keyword evidence="2" id="KW-0479">Metal-binding</keyword>
<dbReference type="EnsemblMetazoa" id="RPRC005046-RA">
    <property type="protein sequence ID" value="RPRC005046-PA"/>
    <property type="gene ID" value="RPRC005046"/>
</dbReference>
<evidence type="ECO:0000259" key="5">
    <source>
        <dbReference type="SMART" id="SM00460"/>
    </source>
</evidence>
<dbReference type="SUPFAM" id="SSF81296">
    <property type="entry name" value="E set domains"/>
    <property type="match status" value="1"/>
</dbReference>
<comment type="similarity">
    <text evidence="1">Belongs to the transglutaminase superfamily. Transglutaminase family.</text>
</comment>
<dbReference type="InterPro" id="IPR019786">
    <property type="entry name" value="Zinc_finger_PHD-type_CS"/>
</dbReference>
<dbReference type="FunFam" id="3.90.260.10:FF:000002">
    <property type="entry name" value="Erythrocyte membrane protein band 4.2"/>
    <property type="match status" value="1"/>
</dbReference>
<dbReference type="eggNOG" id="ENOG502QQ46">
    <property type="taxonomic scope" value="Eukaryota"/>
</dbReference>
<evidence type="ECO:0000256" key="3">
    <source>
        <dbReference type="ARBA" id="ARBA00022771"/>
    </source>
</evidence>
<protein>
    <submittedName>
        <fullName evidence="6">TGc domain-containing protein</fullName>
    </submittedName>
</protein>
<dbReference type="InterPro" id="IPR036985">
    <property type="entry name" value="Transglutaminase-like_sf"/>
</dbReference>
<dbReference type="Proteomes" id="UP000015103">
    <property type="component" value="Unassembled WGS sequence"/>
</dbReference>
<dbReference type="FunCoup" id="T1HLX2">
    <property type="interactions" value="21"/>
</dbReference>
<evidence type="ECO:0000256" key="2">
    <source>
        <dbReference type="ARBA" id="ARBA00022723"/>
    </source>
</evidence>
<dbReference type="GO" id="GO:0008270">
    <property type="term" value="F:zinc ion binding"/>
    <property type="evidence" value="ECO:0007669"/>
    <property type="project" value="UniProtKB-KW"/>
</dbReference>
<dbReference type="InParanoid" id="T1HLX2"/>
<dbReference type="InterPro" id="IPR002931">
    <property type="entry name" value="Transglutaminase-like"/>
</dbReference>
<dbReference type="OMA" id="YDCDFVF"/>
<dbReference type="PANTHER" id="PTHR11590:SF69">
    <property type="entry name" value="RE08173P"/>
    <property type="match status" value="1"/>
</dbReference>
<dbReference type="InterPro" id="IPR011011">
    <property type="entry name" value="Znf_FYVE_PHD"/>
</dbReference>
<dbReference type="AlphaFoldDB" id="T1HLX2"/>
<evidence type="ECO:0000256" key="4">
    <source>
        <dbReference type="ARBA" id="ARBA00022833"/>
    </source>
</evidence>
<dbReference type="SMART" id="SM00460">
    <property type="entry name" value="TGc"/>
    <property type="match status" value="1"/>
</dbReference>
<proteinExistence type="inferred from homology"/>
<evidence type="ECO:0000313" key="6">
    <source>
        <dbReference type="EnsemblMetazoa" id="RPRC005046-PA"/>
    </source>
</evidence>
<dbReference type="GO" id="GO:0003810">
    <property type="term" value="F:protein-glutamine gamma-glutamyltransferase activity"/>
    <property type="evidence" value="ECO:0007669"/>
    <property type="project" value="TreeGrafter"/>
</dbReference>
<dbReference type="PROSITE" id="PS01359">
    <property type="entry name" value="ZF_PHD_1"/>
    <property type="match status" value="1"/>
</dbReference>
<dbReference type="PANTHER" id="PTHR11590">
    <property type="entry name" value="PROTEIN-GLUTAMINE GAMMA-GLUTAMYLTRANSFERASE"/>
    <property type="match status" value="1"/>
</dbReference>
<dbReference type="VEuPathDB" id="VectorBase:RPRC005046"/>
<evidence type="ECO:0000256" key="1">
    <source>
        <dbReference type="ARBA" id="ARBA00005968"/>
    </source>
</evidence>
<organism evidence="6 7">
    <name type="scientific">Rhodnius prolixus</name>
    <name type="common">Triatomid bug</name>
    <dbReference type="NCBI Taxonomy" id="13249"/>
    <lineage>
        <taxon>Eukaryota</taxon>
        <taxon>Metazoa</taxon>
        <taxon>Ecdysozoa</taxon>
        <taxon>Arthropoda</taxon>
        <taxon>Hexapoda</taxon>
        <taxon>Insecta</taxon>
        <taxon>Pterygota</taxon>
        <taxon>Neoptera</taxon>
        <taxon>Paraneoptera</taxon>
        <taxon>Hemiptera</taxon>
        <taxon>Heteroptera</taxon>
        <taxon>Panheteroptera</taxon>
        <taxon>Cimicomorpha</taxon>
        <taxon>Reduviidae</taxon>
        <taxon>Triatominae</taxon>
        <taxon>Rhodnius</taxon>
    </lineage>
</organism>
<reference evidence="6" key="1">
    <citation type="submission" date="2015-05" db="UniProtKB">
        <authorList>
            <consortium name="EnsemblMetazoa"/>
        </authorList>
    </citation>
    <scope>IDENTIFICATION</scope>
</reference>
<evidence type="ECO:0000313" key="7">
    <source>
        <dbReference type="Proteomes" id="UP000015103"/>
    </source>
</evidence>
<dbReference type="InterPro" id="IPR001102">
    <property type="entry name" value="Transglutaminase_N"/>
</dbReference>
<keyword evidence="4" id="KW-0862">Zinc</keyword>
<keyword evidence="7" id="KW-1185">Reference proteome</keyword>
<dbReference type="Pfam" id="PF01841">
    <property type="entry name" value="Transglut_core"/>
    <property type="match status" value="1"/>
</dbReference>
<dbReference type="Gene3D" id="2.60.40.10">
    <property type="entry name" value="Immunoglobulins"/>
    <property type="match status" value="1"/>
</dbReference>
<dbReference type="InterPro" id="IPR038765">
    <property type="entry name" value="Papain-like_cys_pep_sf"/>
</dbReference>